<gene>
    <name evidence="1" type="ORF">GHK86_17390</name>
</gene>
<proteinExistence type="predicted"/>
<dbReference type="InterPro" id="IPR011047">
    <property type="entry name" value="Quinoprotein_ADH-like_sf"/>
</dbReference>
<accession>A0ABW9QX93</accession>
<name>A0ABW9QX93_9ACTN</name>
<organism evidence="1 2">
    <name type="scientific">Acidiferrimicrobium australe</name>
    <dbReference type="NCBI Taxonomy" id="2664430"/>
    <lineage>
        <taxon>Bacteria</taxon>
        <taxon>Bacillati</taxon>
        <taxon>Actinomycetota</taxon>
        <taxon>Acidimicrobiia</taxon>
        <taxon>Acidimicrobiales</taxon>
        <taxon>Acidimicrobiaceae</taxon>
        <taxon>Acidiferrimicrobium</taxon>
    </lineage>
</organism>
<evidence type="ECO:0000313" key="1">
    <source>
        <dbReference type="EMBL" id="MST34487.1"/>
    </source>
</evidence>
<evidence type="ECO:0000313" key="2">
    <source>
        <dbReference type="Proteomes" id="UP000437736"/>
    </source>
</evidence>
<dbReference type="Proteomes" id="UP000437736">
    <property type="component" value="Unassembled WGS sequence"/>
</dbReference>
<dbReference type="SUPFAM" id="SSF50998">
    <property type="entry name" value="Quinoprotein alcohol dehydrogenase-like"/>
    <property type="match status" value="1"/>
</dbReference>
<protein>
    <submittedName>
        <fullName evidence="1">Uncharacterized protein</fullName>
    </submittedName>
</protein>
<dbReference type="EMBL" id="WJHE01001031">
    <property type="protein sequence ID" value="MST34487.1"/>
    <property type="molecule type" value="Genomic_DNA"/>
</dbReference>
<keyword evidence="2" id="KW-1185">Reference proteome</keyword>
<comment type="caution">
    <text evidence="1">The sequence shown here is derived from an EMBL/GenBank/DDBJ whole genome shotgun (WGS) entry which is preliminary data.</text>
</comment>
<reference evidence="1 2" key="1">
    <citation type="submission" date="2019-11" db="EMBL/GenBank/DDBJ databases">
        <title>Acidiferrimicrobium australis gen. nov., sp. nov., an acidophilic and obligately heterotrophic, member of the Actinobacteria that catalyses dissimilatory oxido- reduction of iron isolated from metal-rich acidic water in Chile.</title>
        <authorList>
            <person name="Gonzalez D."/>
            <person name="Huber K."/>
            <person name="Hedrich S."/>
            <person name="Rojas-Villalobos C."/>
            <person name="Quatrini R."/>
            <person name="Dinamarca M.A."/>
            <person name="Schwarz A."/>
            <person name="Canales C."/>
            <person name="Nancucheo I."/>
        </authorList>
    </citation>
    <scope>NUCLEOTIDE SEQUENCE [LARGE SCALE GENOMIC DNA]</scope>
    <source>
        <strain evidence="1 2">USS-CCA1</strain>
    </source>
</reference>
<sequence>MLNGAWKPAPTPGYALRRSQLHLVTTLPADAGRVVADGDLYLVRSRVIQRLDPASGQVLASARTPKVTAPPFRAGHGLWLAAGSQVVELDTTSLRVEHRFSAPGTVTSLAVAGSSLWYVVPANGRDGAAGRLYRQPLQGGHTTAVAFPARTDPGSHGSPVSAVMANAAGTQLAVTFAANITMFARLDPATGAVLARYQLQADNVIIDGIAGDIAWVVGGVGHNNVLAGVDLRTGRPRPITGTAPASLAPPGTNGQGGWLQLTGQTLIETFLGAPDACINPATGRARSYLTLPAGLDLAGIADHRLIADTTTITGRTTRLLETSVPGCT</sequence>